<dbReference type="PROSITE" id="PS51335">
    <property type="entry name" value="ELMO"/>
    <property type="match status" value="1"/>
</dbReference>
<comment type="caution">
    <text evidence="2">The sequence shown here is derived from an EMBL/GenBank/DDBJ whole genome shotgun (WGS) entry which is preliminary data.</text>
</comment>
<accession>L1LE60</accession>
<evidence type="ECO:0000313" key="3">
    <source>
        <dbReference type="Proteomes" id="UP000031512"/>
    </source>
</evidence>
<dbReference type="Pfam" id="PF04727">
    <property type="entry name" value="ELMO_CED12"/>
    <property type="match status" value="1"/>
</dbReference>
<dbReference type="OrthoDB" id="67155at2759"/>
<dbReference type="PANTHER" id="PTHR12771">
    <property type="entry name" value="ENGULFMENT AND CELL MOTILITY"/>
    <property type="match status" value="1"/>
</dbReference>
<dbReference type="InterPro" id="IPR050868">
    <property type="entry name" value="ELMO_domain-containing"/>
</dbReference>
<reference evidence="2 3" key="1">
    <citation type="journal article" date="2012" name="BMC Genomics">
        <title>Comparative genomic analysis and phylogenetic position of Theileria equi.</title>
        <authorList>
            <person name="Kappmeyer L.S."/>
            <person name="Thiagarajan M."/>
            <person name="Herndon D.R."/>
            <person name="Ramsay J.D."/>
            <person name="Caler E."/>
            <person name="Djikeng A."/>
            <person name="Gillespie J.J."/>
            <person name="Lau A.O."/>
            <person name="Roalson E.H."/>
            <person name="Silva J.C."/>
            <person name="Silva M.G."/>
            <person name="Suarez C.E."/>
            <person name="Ueti M.W."/>
            <person name="Nene V.M."/>
            <person name="Mealey R.H."/>
            <person name="Knowles D.P."/>
            <person name="Brayton K.A."/>
        </authorList>
    </citation>
    <scope>NUCLEOTIDE SEQUENCE [LARGE SCALE GENOMIC DNA]</scope>
    <source>
        <strain evidence="2 3">WA</strain>
    </source>
</reference>
<dbReference type="EMBL" id="ACOU01000002">
    <property type="protein sequence ID" value="EKX73569.1"/>
    <property type="molecule type" value="Genomic_DNA"/>
</dbReference>
<dbReference type="RefSeq" id="XP_004833021.1">
    <property type="nucleotide sequence ID" value="XM_004832964.1"/>
</dbReference>
<dbReference type="PANTHER" id="PTHR12771:SF51">
    <property type="entry name" value="LD01482P"/>
    <property type="match status" value="1"/>
</dbReference>
<dbReference type="VEuPathDB" id="PiroplasmaDB:BEWA_036050"/>
<gene>
    <name evidence="2" type="ORF">BEWA_036050</name>
</gene>
<sequence>MCSMITDILDYIIALITGYSRGQRVLLDRSLVDLLGSLWWTLGPVSYKIHDPKVIANFEQLCLDTLDREVFANLHNNPKLLDSVTKMVMERLNIDEKYLHLVEDAVLQISKHLYHLAVFDKTISVQVDEETEAHRKLLDELWTSLETRPLPESYSVSHSVDATDKTTSSWGVLGFQMPLTDFRRTGLLGLQCLNYMATNFPEKSKEALEASNDAKLWFPFAVTSINVTSWVLDYWNTSKLGAFSYNNDRPPLETFYIIHSFVFFEFINFWRLSDAKSILEFKEVSLKLL</sequence>
<dbReference type="Proteomes" id="UP000031512">
    <property type="component" value="Unassembled WGS sequence"/>
</dbReference>
<dbReference type="KEGG" id="beq:BEWA_036050"/>
<organism evidence="2 3">
    <name type="scientific">Theileria equi strain WA</name>
    <dbReference type="NCBI Taxonomy" id="1537102"/>
    <lineage>
        <taxon>Eukaryota</taxon>
        <taxon>Sar</taxon>
        <taxon>Alveolata</taxon>
        <taxon>Apicomplexa</taxon>
        <taxon>Aconoidasida</taxon>
        <taxon>Piroplasmida</taxon>
        <taxon>Theileriidae</taxon>
        <taxon>Theileria</taxon>
    </lineage>
</organism>
<keyword evidence="3" id="KW-1185">Reference proteome</keyword>
<feature type="domain" description="ELMO" evidence="1">
    <location>
        <begin position="133"/>
        <end position="289"/>
    </location>
</feature>
<dbReference type="InterPro" id="IPR006816">
    <property type="entry name" value="ELMO_dom"/>
</dbReference>
<dbReference type="GeneID" id="15807973"/>
<evidence type="ECO:0000259" key="1">
    <source>
        <dbReference type="PROSITE" id="PS51335"/>
    </source>
</evidence>
<evidence type="ECO:0000313" key="2">
    <source>
        <dbReference type="EMBL" id="EKX73569.1"/>
    </source>
</evidence>
<dbReference type="AlphaFoldDB" id="L1LE60"/>
<proteinExistence type="predicted"/>
<name>L1LE60_THEEQ</name>
<dbReference type="eggNOG" id="KOG2998">
    <property type="taxonomic scope" value="Eukaryota"/>
</dbReference>
<protein>
    <recommendedName>
        <fullName evidence="1">ELMO domain-containing protein</fullName>
    </recommendedName>
</protein>